<evidence type="ECO:0000256" key="5">
    <source>
        <dbReference type="ARBA" id="ARBA00022989"/>
    </source>
</evidence>
<dbReference type="InterPro" id="IPR018422">
    <property type="entry name" value="Cation/H_exchanger_CPA1"/>
</dbReference>
<evidence type="ECO:0000256" key="4">
    <source>
        <dbReference type="ARBA" id="ARBA00022692"/>
    </source>
</evidence>
<evidence type="ECO:0000256" key="3">
    <source>
        <dbReference type="ARBA" id="ARBA00022475"/>
    </source>
</evidence>
<feature type="transmembrane region" description="Helical" evidence="10">
    <location>
        <begin position="80"/>
        <end position="103"/>
    </location>
</feature>
<comment type="caution">
    <text evidence="12">The sequence shown here is derived from an EMBL/GenBank/DDBJ whole genome shotgun (WGS) entry which is preliminary data.</text>
</comment>
<dbReference type="InterPro" id="IPR006153">
    <property type="entry name" value="Cation/H_exchanger_TM"/>
</dbReference>
<keyword evidence="7 10" id="KW-0406">Ion transport</keyword>
<sequence>MDASLIAVAVIALGVAALARRWELPSPLILVVVGLGVGFIPHLPTLALDPDVVLFVILPPLLYSAAQDSSYVALRRNARAIGLLAIALPLVSAVVVGFVAYWSLPQLPLAAAMVLGAVVAPPDAVSATAIGRRLGLPRKITTLLGGESLLNDATALTAYRLALGAAVGATTTAWGGIALFAIAAVGGVVVGLVFGVVVSRIRLWLTDPPMETAVGIVIPFATYFVAEELHASGVIAVVVVGLYLGQRSARDGYATRLQDNAVWRSIDVMLESFVFLLIGLQLPEVVRGLRGHSLGAIVWSAVAVLATVILVRILWMYPATYLPRLLSRRVRERESPPTPASVFIVAWSGMRGVVSLAAAFGIPLTTEAGDAFPARDEIIFLTFVVVVGTLLLQGLSLPWLIRRLGVTGDERRSDLLSLAAAQDRAGRAAGKRLDELAAELPSSDANDDQVHVLRRWLKSRKNLAWEELGRGEEEIGESPSMVFSRLRTELLQVQREVFIAERDAGRIDDEVLRRVLRQLDLAEGLSDRGTRGSAS</sequence>
<keyword evidence="10" id="KW-0050">Antiport</keyword>
<feature type="transmembrane region" description="Helical" evidence="10">
    <location>
        <begin position="109"/>
        <end position="129"/>
    </location>
</feature>
<dbReference type="InterPro" id="IPR004705">
    <property type="entry name" value="Cation/H_exchanger_CPA1_bac"/>
</dbReference>
<evidence type="ECO:0000259" key="11">
    <source>
        <dbReference type="Pfam" id="PF00999"/>
    </source>
</evidence>
<protein>
    <submittedName>
        <fullName evidence="12">Monovalent cation:H+ antiporter, CPA1 family</fullName>
    </submittedName>
</protein>
<dbReference type="Pfam" id="PF00999">
    <property type="entry name" value="Na_H_Exchanger"/>
    <property type="match status" value="1"/>
</dbReference>
<evidence type="ECO:0000256" key="6">
    <source>
        <dbReference type="ARBA" id="ARBA00023053"/>
    </source>
</evidence>
<keyword evidence="4 10" id="KW-0812">Transmembrane</keyword>
<evidence type="ECO:0000256" key="1">
    <source>
        <dbReference type="ARBA" id="ARBA00004651"/>
    </source>
</evidence>
<feature type="transmembrane region" description="Helical" evidence="10">
    <location>
        <begin position="261"/>
        <end position="282"/>
    </location>
</feature>
<evidence type="ECO:0000256" key="8">
    <source>
        <dbReference type="ARBA" id="ARBA00023136"/>
    </source>
</evidence>
<accession>A0ABT1H373</accession>
<dbReference type="EMBL" id="JAMTCG010000005">
    <property type="protein sequence ID" value="MCP2161636.1"/>
    <property type="molecule type" value="Genomic_DNA"/>
</dbReference>
<keyword evidence="3 10" id="KW-1003">Cell membrane</keyword>
<dbReference type="PANTHER" id="PTHR10110:SF86">
    <property type="entry name" value="SODIUM_HYDROGEN EXCHANGER 7"/>
    <property type="match status" value="1"/>
</dbReference>
<keyword evidence="5 10" id="KW-1133">Transmembrane helix</keyword>
<keyword evidence="8 10" id="KW-0472">Membrane</keyword>
<name>A0ABT1H373_9NOCA</name>
<keyword evidence="13" id="KW-1185">Reference proteome</keyword>
<feature type="transmembrane region" description="Helical" evidence="10">
    <location>
        <begin position="29"/>
        <end position="59"/>
    </location>
</feature>
<dbReference type="Gene3D" id="6.10.140.1330">
    <property type="match status" value="1"/>
</dbReference>
<dbReference type="Proteomes" id="UP001205740">
    <property type="component" value="Unassembled WGS sequence"/>
</dbReference>
<keyword evidence="9 10" id="KW-0739">Sodium transport</keyword>
<feature type="transmembrane region" description="Helical" evidence="10">
    <location>
        <begin position="294"/>
        <end position="317"/>
    </location>
</feature>
<evidence type="ECO:0000256" key="9">
    <source>
        <dbReference type="ARBA" id="ARBA00023201"/>
    </source>
</evidence>
<evidence type="ECO:0000313" key="13">
    <source>
        <dbReference type="Proteomes" id="UP001205740"/>
    </source>
</evidence>
<keyword evidence="2 10" id="KW-0813">Transport</keyword>
<evidence type="ECO:0000313" key="12">
    <source>
        <dbReference type="EMBL" id="MCP2161636.1"/>
    </source>
</evidence>
<reference evidence="12 13" key="1">
    <citation type="submission" date="2022-06" db="EMBL/GenBank/DDBJ databases">
        <title>Genomic Encyclopedia of Archaeal and Bacterial Type Strains, Phase II (KMG-II): from individual species to whole genera.</title>
        <authorList>
            <person name="Goeker M."/>
        </authorList>
    </citation>
    <scope>NUCLEOTIDE SEQUENCE [LARGE SCALE GENOMIC DNA]</scope>
    <source>
        <strain evidence="12 13">DSM 45037</strain>
    </source>
</reference>
<dbReference type="PANTHER" id="PTHR10110">
    <property type="entry name" value="SODIUM/HYDROGEN EXCHANGER"/>
    <property type="match status" value="1"/>
</dbReference>
<dbReference type="RefSeq" id="WP_253655229.1">
    <property type="nucleotide sequence ID" value="NZ_BAAAOE010000001.1"/>
</dbReference>
<proteinExistence type="inferred from homology"/>
<evidence type="ECO:0000256" key="2">
    <source>
        <dbReference type="ARBA" id="ARBA00022448"/>
    </source>
</evidence>
<feature type="domain" description="Cation/H+ exchanger transmembrane" evidence="11">
    <location>
        <begin position="10"/>
        <end position="402"/>
    </location>
</feature>
<feature type="transmembrane region" description="Helical" evidence="10">
    <location>
        <begin position="338"/>
        <end position="358"/>
    </location>
</feature>
<comment type="function">
    <text evidence="10">Na(+)/H(+) antiporter that extrudes sodium in exchange for external protons.</text>
</comment>
<dbReference type="NCBIfam" id="TIGR00831">
    <property type="entry name" value="a_cpa1"/>
    <property type="match status" value="1"/>
</dbReference>
<comment type="similarity">
    <text evidence="10">Belongs to the monovalent cation:proton antiporter 1 (CPA1) transporter (TC 2.A.36) family.</text>
</comment>
<keyword evidence="6 10" id="KW-0915">Sodium</keyword>
<gene>
    <name evidence="12" type="ORF">LX12_002835</name>
</gene>
<feature type="transmembrane region" description="Helical" evidence="10">
    <location>
        <begin position="378"/>
        <end position="401"/>
    </location>
</feature>
<evidence type="ECO:0000256" key="10">
    <source>
        <dbReference type="RuleBase" id="RU366002"/>
    </source>
</evidence>
<evidence type="ECO:0000256" key="7">
    <source>
        <dbReference type="ARBA" id="ARBA00023065"/>
    </source>
</evidence>
<organism evidence="12 13">
    <name type="scientific">Williamsia serinedens</name>
    <dbReference type="NCBI Taxonomy" id="391736"/>
    <lineage>
        <taxon>Bacteria</taxon>
        <taxon>Bacillati</taxon>
        <taxon>Actinomycetota</taxon>
        <taxon>Actinomycetes</taxon>
        <taxon>Mycobacteriales</taxon>
        <taxon>Nocardiaceae</taxon>
        <taxon>Williamsia</taxon>
    </lineage>
</organism>
<comment type="subcellular location">
    <subcellularLocation>
        <location evidence="1 10">Cell membrane</location>
        <topology evidence="1 10">Multi-pass membrane protein</topology>
    </subcellularLocation>
</comment>
<feature type="transmembrane region" description="Helical" evidence="10">
    <location>
        <begin position="173"/>
        <end position="198"/>
    </location>
</feature>
<comment type="caution">
    <text evidence="10">Lacks conserved residue(s) required for the propagation of feature annotation.</text>
</comment>